<feature type="repeat" description="TPR" evidence="7">
    <location>
        <begin position="356"/>
        <end position="389"/>
    </location>
</feature>
<dbReference type="Proteomes" id="UP000078561">
    <property type="component" value="Unassembled WGS sequence"/>
</dbReference>
<evidence type="ECO:0000313" key="12">
    <source>
        <dbReference type="EMBL" id="SAM02618.1"/>
    </source>
</evidence>
<keyword evidence="3" id="KW-0677">Repeat</keyword>
<feature type="signal peptide" evidence="10">
    <location>
        <begin position="1"/>
        <end position="22"/>
    </location>
</feature>
<evidence type="ECO:0000313" key="13">
    <source>
        <dbReference type="Proteomes" id="UP000078561"/>
    </source>
</evidence>
<dbReference type="FunFam" id="1.25.40.10:FF:000224">
    <property type="entry name" value="DnaJ and TPR domain protein"/>
    <property type="match status" value="1"/>
</dbReference>
<dbReference type="PANTHER" id="PTHR44140:SF2">
    <property type="entry name" value="LD25575P"/>
    <property type="match status" value="1"/>
</dbReference>
<dbReference type="PANTHER" id="PTHR44140">
    <property type="entry name" value="LD25575P"/>
    <property type="match status" value="1"/>
</dbReference>
<dbReference type="Gene3D" id="1.25.40.10">
    <property type="entry name" value="Tetratricopeptide repeat domain"/>
    <property type="match status" value="1"/>
</dbReference>
<feature type="repeat" description="TPR" evidence="7">
    <location>
        <begin position="60"/>
        <end position="93"/>
    </location>
</feature>
<keyword evidence="2 10" id="KW-0732">Signal</keyword>
<dbReference type="PROSITE" id="PS50076">
    <property type="entry name" value="DNAJ_2"/>
    <property type="match status" value="1"/>
</dbReference>
<dbReference type="InParanoid" id="A0A168PM42"/>
<keyword evidence="5" id="KW-0256">Endoplasmic reticulum</keyword>
<feature type="chain" id="PRO_5007899637" description="Tetratricopeptide repeat and J domain-containing co-chaperone DNJ1" evidence="10">
    <location>
        <begin position="23"/>
        <end position="527"/>
    </location>
</feature>
<protein>
    <recommendedName>
        <fullName evidence="6">Tetratricopeptide repeat and J domain-containing co-chaperone DNJ1</fullName>
    </recommendedName>
</protein>
<dbReference type="EMBL" id="LT553932">
    <property type="protein sequence ID" value="SAM02618.1"/>
    <property type="molecule type" value="Genomic_DNA"/>
</dbReference>
<sequence>MKHHRLLIACILPFLLPNVVFGDKTTQEHLTEGNAFLTSGKLHDAVISYDAAISQDPSNYMSYYRRATVYISLGRNQAAVDDFTKILDLKPDFDKALYQRARIYAQEGAFDLAKMDLETYLKNHPEDASALDTLNAVKDAEKNMEQAQADFNSDSFDQCIEHVTNAIRTAPSMGRLRRLSAKCHYGKHDVEAAAGDLSRAAHITPSDPTLLIELANVNFYLLNQPEGALANLKQCLHYDPEQKQCKTAFRQLKKLNKTIKSIQDNMEKKKYSTASNQLIGTATRQGIIEQVREELQHVKDQYIPTSSSSSSEQNIPQQLLLQCYETACRLQKLLNKDDTKIIDWCTQTLELQGDHVDALTHRGEVYLNQHEYEKAIQDLQAAHDVTQGQNHQVNQLLQKAQQLLRQSKRRDYYKILGVSRDADTRQIKKAYRQMAYETHPDRVDPSQKEEAEKRMAEVNAAYEILSNDDMRQQYDNGFDPFDPEQQSGGNGGFHQQGNPFAHFQGFPFGGGGGFPGGNGNFEFKMHF</sequence>
<dbReference type="GO" id="GO:0005788">
    <property type="term" value="C:endoplasmic reticulum lumen"/>
    <property type="evidence" value="ECO:0007669"/>
    <property type="project" value="UniProtKB-SubCell"/>
</dbReference>
<keyword evidence="13" id="KW-1185">Reference proteome</keyword>
<keyword evidence="8" id="KW-0175">Coiled coil</keyword>
<evidence type="ECO:0000259" key="11">
    <source>
        <dbReference type="PROSITE" id="PS50076"/>
    </source>
</evidence>
<dbReference type="InterPro" id="IPR036869">
    <property type="entry name" value="J_dom_sf"/>
</dbReference>
<dbReference type="PROSITE" id="PS50005">
    <property type="entry name" value="TPR"/>
    <property type="match status" value="3"/>
</dbReference>
<accession>A0A168PM42</accession>
<dbReference type="GO" id="GO:0034975">
    <property type="term" value="P:protein folding in endoplasmic reticulum"/>
    <property type="evidence" value="ECO:0007669"/>
    <property type="project" value="TreeGrafter"/>
</dbReference>
<evidence type="ECO:0000256" key="6">
    <source>
        <dbReference type="ARBA" id="ARBA00073740"/>
    </source>
</evidence>
<feature type="coiled-coil region" evidence="8">
    <location>
        <begin position="245"/>
        <end position="272"/>
    </location>
</feature>
<comment type="subcellular location">
    <subcellularLocation>
        <location evidence="1">Endoplasmic reticulum lumen</location>
    </subcellularLocation>
</comment>
<evidence type="ECO:0000256" key="9">
    <source>
        <dbReference type="SAM" id="MobiDB-lite"/>
    </source>
</evidence>
<dbReference type="InterPro" id="IPR019734">
    <property type="entry name" value="TPR_rpt"/>
</dbReference>
<dbReference type="Pfam" id="PF13432">
    <property type="entry name" value="TPR_16"/>
    <property type="match status" value="1"/>
</dbReference>
<dbReference type="Pfam" id="PF00226">
    <property type="entry name" value="DnaJ"/>
    <property type="match status" value="1"/>
</dbReference>
<feature type="region of interest" description="Disordered" evidence="9">
    <location>
        <begin position="478"/>
        <end position="501"/>
    </location>
</feature>
<evidence type="ECO:0000256" key="1">
    <source>
        <dbReference type="ARBA" id="ARBA00004319"/>
    </source>
</evidence>
<evidence type="ECO:0000256" key="8">
    <source>
        <dbReference type="SAM" id="Coils"/>
    </source>
</evidence>
<dbReference type="InterPro" id="IPR051727">
    <property type="entry name" value="DnaJ_C3_Co-chaperones"/>
</dbReference>
<dbReference type="GO" id="GO:0051787">
    <property type="term" value="F:misfolded protein binding"/>
    <property type="evidence" value="ECO:0007669"/>
    <property type="project" value="TreeGrafter"/>
</dbReference>
<proteinExistence type="predicted"/>
<dbReference type="PRINTS" id="PR00625">
    <property type="entry name" value="JDOMAIN"/>
</dbReference>
<dbReference type="GO" id="GO:0051087">
    <property type="term" value="F:protein-folding chaperone binding"/>
    <property type="evidence" value="ECO:0007669"/>
    <property type="project" value="TreeGrafter"/>
</dbReference>
<evidence type="ECO:0000256" key="5">
    <source>
        <dbReference type="ARBA" id="ARBA00022824"/>
    </source>
</evidence>
<name>A0A168PM42_ABSGL</name>
<organism evidence="12">
    <name type="scientific">Absidia glauca</name>
    <name type="common">Pin mould</name>
    <dbReference type="NCBI Taxonomy" id="4829"/>
    <lineage>
        <taxon>Eukaryota</taxon>
        <taxon>Fungi</taxon>
        <taxon>Fungi incertae sedis</taxon>
        <taxon>Mucoromycota</taxon>
        <taxon>Mucoromycotina</taxon>
        <taxon>Mucoromycetes</taxon>
        <taxon>Mucorales</taxon>
        <taxon>Cunninghamellaceae</taxon>
        <taxon>Absidia</taxon>
    </lineage>
</organism>
<dbReference type="InterPro" id="IPR011990">
    <property type="entry name" value="TPR-like_helical_dom_sf"/>
</dbReference>
<dbReference type="SUPFAM" id="SSF46565">
    <property type="entry name" value="Chaperone J-domain"/>
    <property type="match status" value="1"/>
</dbReference>
<dbReference type="OrthoDB" id="1726119at2759"/>
<dbReference type="SUPFAM" id="SSF48452">
    <property type="entry name" value="TPR-like"/>
    <property type="match status" value="2"/>
</dbReference>
<dbReference type="CDD" id="cd06257">
    <property type="entry name" value="DnaJ"/>
    <property type="match status" value="1"/>
</dbReference>
<evidence type="ECO:0000256" key="10">
    <source>
        <dbReference type="SAM" id="SignalP"/>
    </source>
</evidence>
<evidence type="ECO:0000256" key="2">
    <source>
        <dbReference type="ARBA" id="ARBA00022729"/>
    </source>
</evidence>
<dbReference type="InterPro" id="IPR001623">
    <property type="entry name" value="DnaJ_domain"/>
</dbReference>
<dbReference type="SMART" id="SM00028">
    <property type="entry name" value="TPR"/>
    <property type="match status" value="7"/>
</dbReference>
<dbReference type="AlphaFoldDB" id="A0A168PM42"/>
<dbReference type="STRING" id="4829.A0A168PM42"/>
<dbReference type="Gene3D" id="1.10.287.110">
    <property type="entry name" value="DnaJ domain"/>
    <property type="match status" value="1"/>
</dbReference>
<keyword evidence="4 7" id="KW-0802">TPR repeat</keyword>
<feature type="domain" description="J" evidence="11">
    <location>
        <begin position="411"/>
        <end position="478"/>
    </location>
</feature>
<evidence type="ECO:0000256" key="4">
    <source>
        <dbReference type="ARBA" id="ARBA00022803"/>
    </source>
</evidence>
<evidence type="ECO:0000256" key="3">
    <source>
        <dbReference type="ARBA" id="ARBA00022737"/>
    </source>
</evidence>
<reference evidence="12" key="1">
    <citation type="submission" date="2016-04" db="EMBL/GenBank/DDBJ databases">
        <authorList>
            <person name="Evans L.H."/>
            <person name="Alamgir A."/>
            <person name="Owens N."/>
            <person name="Weber N.D."/>
            <person name="Virtaneva K."/>
            <person name="Barbian K."/>
            <person name="Babar A."/>
            <person name="Rosenke K."/>
        </authorList>
    </citation>
    <scope>NUCLEOTIDE SEQUENCE [LARGE SCALE GENOMIC DNA]</scope>
    <source>
        <strain evidence="12">CBS 101.48</strain>
    </source>
</reference>
<feature type="repeat" description="TPR" evidence="7">
    <location>
        <begin position="26"/>
        <end position="59"/>
    </location>
</feature>
<dbReference type="OMA" id="PFAHFQH"/>
<dbReference type="SMART" id="SM00271">
    <property type="entry name" value="DnaJ"/>
    <property type="match status" value="1"/>
</dbReference>
<gene>
    <name evidence="12" type="primary">ABSGL_08421.1 scaffold 10128</name>
</gene>
<evidence type="ECO:0000256" key="7">
    <source>
        <dbReference type="PROSITE-ProRule" id="PRU00339"/>
    </source>
</evidence>